<dbReference type="SUPFAM" id="SSF53697">
    <property type="entry name" value="SIS domain"/>
    <property type="match status" value="1"/>
</dbReference>
<dbReference type="Pfam" id="PF01380">
    <property type="entry name" value="SIS"/>
    <property type="match status" value="1"/>
</dbReference>
<dbReference type="PROSITE" id="PS51371">
    <property type="entry name" value="CBS"/>
    <property type="match status" value="2"/>
</dbReference>
<comment type="caution">
    <text evidence="8">The sequence shown here is derived from an EMBL/GenBank/DDBJ whole genome shotgun (WGS) entry which is preliminary data.</text>
</comment>
<reference evidence="8" key="1">
    <citation type="submission" date="2021-02" db="EMBL/GenBank/DDBJ databases">
        <title>Sulfurospirillum tamanensis sp. nov.</title>
        <authorList>
            <person name="Frolova A."/>
            <person name="Merkel A."/>
            <person name="Slobodkin A."/>
        </authorList>
    </citation>
    <scope>NUCLEOTIDE SEQUENCE</scope>
    <source>
        <strain evidence="8">T05b</strain>
    </source>
</reference>
<dbReference type="Gene3D" id="3.40.50.10490">
    <property type="entry name" value="Glucose-6-phosphate isomerase like protein, domain 1"/>
    <property type="match status" value="1"/>
</dbReference>
<feature type="domain" description="CBS" evidence="6">
    <location>
        <begin position="202"/>
        <end position="260"/>
    </location>
</feature>
<reference evidence="8" key="2">
    <citation type="submission" date="2021-02" db="EMBL/GenBank/DDBJ databases">
        <authorList>
            <person name="Merkel A.Y."/>
        </authorList>
    </citation>
    <scope>NUCLEOTIDE SEQUENCE</scope>
    <source>
        <strain evidence="8">T05b</strain>
    </source>
</reference>
<evidence type="ECO:0000256" key="5">
    <source>
        <dbReference type="PROSITE-ProRule" id="PRU00703"/>
    </source>
</evidence>
<dbReference type="GO" id="GO:0016853">
    <property type="term" value="F:isomerase activity"/>
    <property type="evidence" value="ECO:0007669"/>
    <property type="project" value="UniProtKB-KW"/>
</dbReference>
<evidence type="ECO:0000256" key="2">
    <source>
        <dbReference type="ARBA" id="ARBA00022737"/>
    </source>
</evidence>
<evidence type="ECO:0000259" key="7">
    <source>
        <dbReference type="PROSITE" id="PS51464"/>
    </source>
</evidence>
<evidence type="ECO:0000313" key="8">
    <source>
        <dbReference type="EMBL" id="MBN2964057.1"/>
    </source>
</evidence>
<evidence type="ECO:0000256" key="3">
    <source>
        <dbReference type="ARBA" id="ARBA00023122"/>
    </source>
</evidence>
<dbReference type="InterPro" id="IPR046342">
    <property type="entry name" value="CBS_dom_sf"/>
</dbReference>
<keyword evidence="3 5" id="KW-0129">CBS domain</keyword>
<dbReference type="RefSeq" id="WP_205458608.1">
    <property type="nucleotide sequence ID" value="NZ_JAFHKK010000007.1"/>
</dbReference>
<feature type="domain" description="SIS" evidence="7">
    <location>
        <begin position="30"/>
        <end position="176"/>
    </location>
</feature>
<dbReference type="EMBL" id="JAFHKK010000007">
    <property type="protein sequence ID" value="MBN2964057.1"/>
    <property type="molecule type" value="Genomic_DNA"/>
</dbReference>
<accession>A0ABS2WR13</accession>
<dbReference type="PANTHER" id="PTHR42745:SF1">
    <property type="entry name" value="ARABINOSE 5-PHOSPHATE ISOMERASE KDSD"/>
    <property type="match status" value="1"/>
</dbReference>
<dbReference type="CDD" id="cd04604">
    <property type="entry name" value="CBS_pair_SIS_assoc"/>
    <property type="match status" value="1"/>
</dbReference>
<name>A0ABS2WR13_9BACT</name>
<dbReference type="SMART" id="SM00116">
    <property type="entry name" value="CBS"/>
    <property type="match status" value="1"/>
</dbReference>
<comment type="similarity">
    <text evidence="1 4">Belongs to the SIS family. GutQ/KpsF subfamily.</text>
</comment>
<evidence type="ECO:0000256" key="4">
    <source>
        <dbReference type="PIRNR" id="PIRNR004692"/>
    </source>
</evidence>
<dbReference type="Gene3D" id="3.10.580.10">
    <property type="entry name" value="CBS-domain"/>
    <property type="match status" value="1"/>
</dbReference>
<dbReference type="PIRSF" id="PIRSF004692">
    <property type="entry name" value="KdsD_KpsF"/>
    <property type="match status" value="1"/>
</dbReference>
<dbReference type="InterPro" id="IPR004800">
    <property type="entry name" value="KdsD/KpsF-type"/>
</dbReference>
<dbReference type="InterPro" id="IPR050986">
    <property type="entry name" value="GutQ/KpsF_isomerases"/>
</dbReference>
<keyword evidence="2" id="KW-0677">Repeat</keyword>
<feature type="domain" description="CBS" evidence="6">
    <location>
        <begin position="268"/>
        <end position="321"/>
    </location>
</feature>
<keyword evidence="9" id="KW-1185">Reference proteome</keyword>
<evidence type="ECO:0000313" key="9">
    <source>
        <dbReference type="Proteomes" id="UP000703590"/>
    </source>
</evidence>
<dbReference type="InterPro" id="IPR046348">
    <property type="entry name" value="SIS_dom_sf"/>
</dbReference>
<dbReference type="PANTHER" id="PTHR42745">
    <property type="match status" value="1"/>
</dbReference>
<gene>
    <name evidence="8" type="ORF">JWV37_04615</name>
</gene>
<dbReference type="InterPro" id="IPR001347">
    <property type="entry name" value="SIS_dom"/>
</dbReference>
<organism evidence="8 9">
    <name type="scientific">Sulfurospirillum tamanense</name>
    <dbReference type="NCBI Taxonomy" id="2813362"/>
    <lineage>
        <taxon>Bacteria</taxon>
        <taxon>Pseudomonadati</taxon>
        <taxon>Campylobacterota</taxon>
        <taxon>Epsilonproteobacteria</taxon>
        <taxon>Campylobacterales</taxon>
        <taxon>Sulfurospirillaceae</taxon>
        <taxon>Sulfurospirillum</taxon>
    </lineage>
</organism>
<evidence type="ECO:0000256" key="1">
    <source>
        <dbReference type="ARBA" id="ARBA00008165"/>
    </source>
</evidence>
<dbReference type="InterPro" id="IPR000644">
    <property type="entry name" value="CBS_dom"/>
</dbReference>
<dbReference type="PROSITE" id="PS51464">
    <property type="entry name" value="SIS"/>
    <property type="match status" value="1"/>
</dbReference>
<protein>
    <submittedName>
        <fullName evidence="8">KpsF/GutQ family sugar-phosphate isomerase</fullName>
    </submittedName>
</protein>
<keyword evidence="8" id="KW-0413">Isomerase</keyword>
<dbReference type="InterPro" id="IPR035474">
    <property type="entry name" value="SIS_Kpsf"/>
</dbReference>
<sequence length="321" mass="34761">MHNYQQIAKEVLVLEAKELLRCAESLGEEIEEALRLVVNTKGKLVVTGVGKSGLVGAKIAATLASTGTSSFFLHPTEAMHGDLGMIGKEDAVLAISYSGESEELVRILPHIKRLGIPLIGMAKTKETTLGHYSDVFLSVHVEKEACPLDAAPTCSTTLTLALGDALAVCLMKCRNFQKEDFASFHPGGSLGKRLFVRVSDMMRTQNLPIISAKTPLKEAITVMSEGRLGSVLLVDEEEKLVAILSDGDLRRALMQEDFSLENSSLCYATKNPKTFTNENMLASDALALIESYKIQLVVVTDTQARPIGVLHIHDLVEAGIQ</sequence>
<evidence type="ECO:0000259" key="6">
    <source>
        <dbReference type="PROSITE" id="PS51371"/>
    </source>
</evidence>
<dbReference type="CDD" id="cd05014">
    <property type="entry name" value="SIS_Kpsf"/>
    <property type="match status" value="1"/>
</dbReference>
<dbReference type="Pfam" id="PF00571">
    <property type="entry name" value="CBS"/>
    <property type="match status" value="2"/>
</dbReference>
<dbReference type="Proteomes" id="UP000703590">
    <property type="component" value="Unassembled WGS sequence"/>
</dbReference>
<proteinExistence type="inferred from homology"/>
<dbReference type="NCBIfam" id="TIGR00393">
    <property type="entry name" value="kpsF"/>
    <property type="match status" value="1"/>
</dbReference>